<sequence length="78" mass="8553">MYYVMIGGPPVLGSGDANVIEDASDDILLVARASLTRAPSLTRAAEQLGKRRILGVVLNDFSPRPVARKRMQLEERET</sequence>
<gene>
    <name evidence="1" type="ORF">BE17_09685</name>
</gene>
<protein>
    <recommendedName>
        <fullName evidence="3">CpsD/CapB family tyrosine-protein kinase</fullName>
    </recommendedName>
</protein>
<dbReference type="Proteomes" id="UP000075635">
    <property type="component" value="Unassembled WGS sequence"/>
</dbReference>
<evidence type="ECO:0000313" key="1">
    <source>
        <dbReference type="EMBL" id="KYF92500.1"/>
    </source>
</evidence>
<name>A0A150SJG6_SORCE</name>
<evidence type="ECO:0008006" key="3">
    <source>
        <dbReference type="Google" id="ProtNLM"/>
    </source>
</evidence>
<dbReference type="InterPro" id="IPR027417">
    <property type="entry name" value="P-loop_NTPase"/>
</dbReference>
<comment type="caution">
    <text evidence="1">The sequence shown here is derived from an EMBL/GenBank/DDBJ whole genome shotgun (WGS) entry which is preliminary data.</text>
</comment>
<dbReference type="EMBL" id="JEMB01000915">
    <property type="protein sequence ID" value="KYF92500.1"/>
    <property type="molecule type" value="Genomic_DNA"/>
</dbReference>
<organism evidence="1 2">
    <name type="scientific">Sorangium cellulosum</name>
    <name type="common">Polyangium cellulosum</name>
    <dbReference type="NCBI Taxonomy" id="56"/>
    <lineage>
        <taxon>Bacteria</taxon>
        <taxon>Pseudomonadati</taxon>
        <taxon>Myxococcota</taxon>
        <taxon>Polyangia</taxon>
        <taxon>Polyangiales</taxon>
        <taxon>Polyangiaceae</taxon>
        <taxon>Sorangium</taxon>
    </lineage>
</organism>
<proteinExistence type="predicted"/>
<dbReference type="AlphaFoldDB" id="A0A150SJG6"/>
<evidence type="ECO:0000313" key="2">
    <source>
        <dbReference type="Proteomes" id="UP000075635"/>
    </source>
</evidence>
<reference evidence="1 2" key="1">
    <citation type="submission" date="2014-02" db="EMBL/GenBank/DDBJ databases">
        <title>The small core and large imbalanced accessory genome model reveals a collaborative survival strategy of Sorangium cellulosum strains in nature.</title>
        <authorList>
            <person name="Han K."/>
            <person name="Peng R."/>
            <person name="Blom J."/>
            <person name="Li Y.-Z."/>
        </authorList>
    </citation>
    <scope>NUCLEOTIDE SEQUENCE [LARGE SCALE GENOMIC DNA]</scope>
    <source>
        <strain evidence="1 2">So0011-07</strain>
    </source>
</reference>
<accession>A0A150SJG6</accession>
<dbReference type="Gene3D" id="3.40.50.300">
    <property type="entry name" value="P-loop containing nucleotide triphosphate hydrolases"/>
    <property type="match status" value="1"/>
</dbReference>